<dbReference type="PATRIC" id="fig|1461583.4.peg.2250"/>
<accession>A0A078MCS9</accession>
<dbReference type="EMBL" id="LN483077">
    <property type="protein sequence ID" value="CEA05188.1"/>
    <property type="molecule type" value="Genomic_DNA"/>
</dbReference>
<gene>
    <name evidence="1" type="ORF">BN1050_02335</name>
</gene>
<dbReference type="AlphaFoldDB" id="A0A078MCS9"/>
<proteinExistence type="predicted"/>
<evidence type="ECO:0000313" key="1">
    <source>
        <dbReference type="EMBL" id="CEA05188.1"/>
    </source>
</evidence>
<reference evidence="1" key="1">
    <citation type="submission" date="2014-07" db="EMBL/GenBank/DDBJ databases">
        <authorList>
            <person name="Urmite Genomes Urmite Genomes"/>
        </authorList>
    </citation>
    <scope>NUCLEOTIDE SEQUENCE</scope>
    <source>
        <strain evidence="1">13S34_air</strain>
    </source>
</reference>
<name>A0A078MCS9_9BACL</name>
<sequence length="49" mass="5842">MTMYKDGYRFYCEMCENFGIEAIPFRYYVLQLSQEQLSAYNRQALATAI</sequence>
<organism evidence="1">
    <name type="scientific">Metalysinibacillus saudimassiliensis</name>
    <dbReference type="NCBI Taxonomy" id="1461583"/>
    <lineage>
        <taxon>Bacteria</taxon>
        <taxon>Bacillati</taxon>
        <taxon>Bacillota</taxon>
        <taxon>Bacilli</taxon>
        <taxon>Bacillales</taxon>
        <taxon>Caryophanaceae</taxon>
        <taxon>Metalysinibacillus</taxon>
    </lineage>
</organism>
<dbReference type="HOGENOM" id="CLU_3137389_0_0_9"/>
<protein>
    <submittedName>
        <fullName evidence="1">Uncharacterized protein</fullName>
    </submittedName>
</protein>